<keyword evidence="3" id="KW-1185">Reference proteome</keyword>
<gene>
    <name evidence="2" type="ORF">IMG5_010420</name>
</gene>
<evidence type="ECO:0000256" key="1">
    <source>
        <dbReference type="SAM" id="Coils"/>
    </source>
</evidence>
<evidence type="ECO:0000313" key="2">
    <source>
        <dbReference type="EMBL" id="EGR34474.1"/>
    </source>
</evidence>
<dbReference type="RefSeq" id="XP_004039778.1">
    <property type="nucleotide sequence ID" value="XM_004039730.1"/>
</dbReference>
<keyword evidence="1" id="KW-0175">Coiled coil</keyword>
<evidence type="ECO:0000313" key="3">
    <source>
        <dbReference type="Proteomes" id="UP000008983"/>
    </source>
</evidence>
<dbReference type="InParanoid" id="G0QJY3"/>
<name>G0QJY3_ICHMU</name>
<accession>G0QJY3</accession>
<reference evidence="2 3" key="1">
    <citation type="submission" date="2011-07" db="EMBL/GenBank/DDBJ databases">
        <authorList>
            <person name="Coyne R."/>
            <person name="Brami D."/>
            <person name="Johnson J."/>
            <person name="Hostetler J."/>
            <person name="Hannick L."/>
            <person name="Clark T."/>
            <person name="Cassidy-Hanley D."/>
            <person name="Inman J."/>
        </authorList>
    </citation>
    <scope>NUCLEOTIDE SEQUENCE [LARGE SCALE GENOMIC DNA]</scope>
    <source>
        <strain evidence="2 3">G5</strain>
    </source>
</reference>
<dbReference type="GeneID" id="14910664"/>
<dbReference type="EMBL" id="GL983108">
    <property type="protein sequence ID" value="EGR34474.1"/>
    <property type="molecule type" value="Genomic_DNA"/>
</dbReference>
<proteinExistence type="predicted"/>
<dbReference type="AlphaFoldDB" id="G0QJY3"/>
<feature type="coiled-coil region" evidence="1">
    <location>
        <begin position="117"/>
        <end position="144"/>
    </location>
</feature>
<sequence length="171" mass="19976">SNLDDLTIMQAINYQPPNFVDKQEQCQQVQIAYDRVKFWQHFLKHDPEGNLQNQIKALGEAKELLLMVKELIQNKQDQNVVSLIQMKDASLKPNGLIPSNLQNKMVEINISQSNNDQEKTLRKIEEAIILIDELKSEYNQMYNDSQNFPTYAELLKIKNEQLKNNLEQCEK</sequence>
<organism evidence="2 3">
    <name type="scientific">Ichthyophthirius multifiliis</name>
    <name type="common">White spot disease agent</name>
    <name type="synonym">Ich</name>
    <dbReference type="NCBI Taxonomy" id="5932"/>
    <lineage>
        <taxon>Eukaryota</taxon>
        <taxon>Sar</taxon>
        <taxon>Alveolata</taxon>
        <taxon>Ciliophora</taxon>
        <taxon>Intramacronucleata</taxon>
        <taxon>Oligohymenophorea</taxon>
        <taxon>Hymenostomatida</taxon>
        <taxon>Ophryoglenina</taxon>
        <taxon>Ichthyophthirius</taxon>
    </lineage>
</organism>
<feature type="non-terminal residue" evidence="2">
    <location>
        <position position="1"/>
    </location>
</feature>
<protein>
    <submittedName>
        <fullName evidence="2">Uncharacterized protein</fullName>
    </submittedName>
</protein>
<dbReference type="Proteomes" id="UP000008983">
    <property type="component" value="Unassembled WGS sequence"/>
</dbReference>